<keyword evidence="4" id="KW-1185">Reference proteome</keyword>
<evidence type="ECO:0000256" key="2">
    <source>
        <dbReference type="SAM" id="SignalP"/>
    </source>
</evidence>
<evidence type="ECO:0008006" key="5">
    <source>
        <dbReference type="Google" id="ProtNLM"/>
    </source>
</evidence>
<feature type="signal peptide" evidence="2">
    <location>
        <begin position="1"/>
        <end position="22"/>
    </location>
</feature>
<name>A0A2T3J7R8_9GAMM</name>
<reference evidence="3 4" key="1">
    <citation type="submission" date="2018-01" db="EMBL/GenBank/DDBJ databases">
        <title>Whole genome sequencing of Histamine producing bacteria.</title>
        <authorList>
            <person name="Butler K."/>
        </authorList>
    </citation>
    <scope>NUCLEOTIDE SEQUENCE [LARGE SCALE GENOMIC DNA]</scope>
    <source>
        <strain evidence="3 4">JCM 12947</strain>
    </source>
</reference>
<feature type="chain" id="PRO_5015753247" description="Conjugal transfer protein TrbC" evidence="2">
    <location>
        <begin position="23"/>
        <end position="104"/>
    </location>
</feature>
<protein>
    <recommendedName>
        <fullName evidence="5">Conjugal transfer protein TrbC</fullName>
    </recommendedName>
</protein>
<proteinExistence type="predicted"/>
<dbReference type="AlphaFoldDB" id="A0A2T3J7R8"/>
<keyword evidence="1" id="KW-1133">Transmembrane helix</keyword>
<evidence type="ECO:0000313" key="4">
    <source>
        <dbReference type="Proteomes" id="UP000240987"/>
    </source>
</evidence>
<evidence type="ECO:0000256" key="1">
    <source>
        <dbReference type="SAM" id="Phobius"/>
    </source>
</evidence>
<dbReference type="RefSeq" id="WP_107245382.1">
    <property type="nucleotide sequence ID" value="NZ_PYMJ01000042.1"/>
</dbReference>
<feature type="transmembrane region" description="Helical" evidence="1">
    <location>
        <begin position="46"/>
        <end position="68"/>
    </location>
</feature>
<dbReference type="OrthoDB" id="5900581at2"/>
<keyword evidence="2" id="KW-0732">Signal</keyword>
<dbReference type="Proteomes" id="UP000240987">
    <property type="component" value="Unassembled WGS sequence"/>
</dbReference>
<sequence length="104" mass="10871">MKKQQRLGLASLSLLLVSTANAVSLDPPSSGPFARIGAFFQELVDFLGGTGTMFVVFCSLAVGIGLWVSIPKQGGAALGFVFRACIGAICLFGLGTLITWIKSF</sequence>
<accession>A0A2T3J7R8</accession>
<evidence type="ECO:0000313" key="3">
    <source>
        <dbReference type="EMBL" id="PSU44805.1"/>
    </source>
</evidence>
<keyword evidence="1" id="KW-0472">Membrane</keyword>
<feature type="transmembrane region" description="Helical" evidence="1">
    <location>
        <begin position="80"/>
        <end position="101"/>
    </location>
</feature>
<dbReference type="EMBL" id="PYMJ01000042">
    <property type="protein sequence ID" value="PSU44805.1"/>
    <property type="molecule type" value="Genomic_DNA"/>
</dbReference>
<gene>
    <name evidence="3" type="ORF">C9J12_25755</name>
</gene>
<comment type="caution">
    <text evidence="3">The sequence shown here is derived from an EMBL/GenBank/DDBJ whole genome shotgun (WGS) entry which is preliminary data.</text>
</comment>
<organism evidence="3 4">
    <name type="scientific">Photobacterium frigidiphilum</name>
    <dbReference type="NCBI Taxonomy" id="264736"/>
    <lineage>
        <taxon>Bacteria</taxon>
        <taxon>Pseudomonadati</taxon>
        <taxon>Pseudomonadota</taxon>
        <taxon>Gammaproteobacteria</taxon>
        <taxon>Vibrionales</taxon>
        <taxon>Vibrionaceae</taxon>
        <taxon>Photobacterium</taxon>
    </lineage>
</organism>
<keyword evidence="1" id="KW-0812">Transmembrane</keyword>